<organism evidence="1 2">
    <name type="scientific">Mesorhabditis spiculigera</name>
    <dbReference type="NCBI Taxonomy" id="96644"/>
    <lineage>
        <taxon>Eukaryota</taxon>
        <taxon>Metazoa</taxon>
        <taxon>Ecdysozoa</taxon>
        <taxon>Nematoda</taxon>
        <taxon>Chromadorea</taxon>
        <taxon>Rhabditida</taxon>
        <taxon>Rhabditina</taxon>
        <taxon>Rhabditomorpha</taxon>
        <taxon>Rhabditoidea</taxon>
        <taxon>Rhabditidae</taxon>
        <taxon>Mesorhabditinae</taxon>
        <taxon>Mesorhabditis</taxon>
    </lineage>
</organism>
<dbReference type="EMBL" id="CATQJA010002690">
    <property type="protein sequence ID" value="CAJ0584279.1"/>
    <property type="molecule type" value="Genomic_DNA"/>
</dbReference>
<dbReference type="AlphaFoldDB" id="A0AA36DAS2"/>
<name>A0AA36DAS2_9BILA</name>
<dbReference type="InterPro" id="IPR036465">
    <property type="entry name" value="vWFA_dom_sf"/>
</dbReference>
<dbReference type="Gene3D" id="3.40.50.410">
    <property type="entry name" value="von Willebrand factor, type A domain"/>
    <property type="match status" value="1"/>
</dbReference>
<dbReference type="PANTHER" id="PTHR21690:SF2">
    <property type="entry name" value="CUB DOMAIN-CONTAINING PROTEIN-RELATED"/>
    <property type="match status" value="1"/>
</dbReference>
<dbReference type="Proteomes" id="UP001177023">
    <property type="component" value="Unassembled WGS sequence"/>
</dbReference>
<accession>A0AA36DAS2</accession>
<proteinExistence type="predicted"/>
<sequence>MRSVIQDAVDRLTVVQDVSHPYGARLSIQSISSAVQPNNLAVPWDLTKEEFLSILNSVPTRNPLSNYAPPVKAFLGDKGYFTNTTIDKADSRSNVQRIYAIFTQNEPNDLEDLKQILPKLVDRDVHLVVHWSYKVGTSNYCNNQNVTVLINGAKSDTTALCITVANYQLEIEKDYARFYDAMGTEVASLTGNNVLGAKFQMDGRTGSARLTTNEYLVYSGISFSTPNQCTVVINQNDGSKGVGGFVVTEFDVGSGDSFTVVIKDGDQTVFTLSRSNYANYKEQLALYASFNPVVTILLQYYGDKDVIFNMYAYPRSITTLPTMPTTPTPPPTGGSAGFLGVDLAFAFDSTGTDQAVFTTMKKVMKDTVNQLTVVQDVNQPYGARLSLQSISSSHQANNLAVPWALTKDEFLQIADIIPTRNKQSFYVYPLQAFLENRGYFSPNTVDGANSRTNVQRIYAIFTQHEPDDDLPDLNMTLTYLKDRDVHLVVHWFGPKPSNVFKYLSSTYPNFAYLDYDPANPMQLYNNYILNGDSDAKFGCSNGKTSAVDTFDQAGMWPPNYFPGYINYCNNQDVVLQFTEVAIGTTALCITVENYQLELEKDYVRFYDGAGVEVAFLTGNNVFGAEFQINGTAGSARLTTNEYLVYSGIRFGVRAISDEPPQCNLP</sequence>
<gene>
    <name evidence="1" type="ORF">MSPICULIGERA_LOCUS22338</name>
</gene>
<feature type="non-terminal residue" evidence="1">
    <location>
        <position position="665"/>
    </location>
</feature>
<comment type="caution">
    <text evidence="1">The sequence shown here is derived from an EMBL/GenBank/DDBJ whole genome shotgun (WGS) entry which is preliminary data.</text>
</comment>
<reference evidence="1" key="1">
    <citation type="submission" date="2023-06" db="EMBL/GenBank/DDBJ databases">
        <authorList>
            <person name="Delattre M."/>
        </authorList>
    </citation>
    <scope>NUCLEOTIDE SEQUENCE</scope>
    <source>
        <strain evidence="1">AF72</strain>
    </source>
</reference>
<keyword evidence="2" id="KW-1185">Reference proteome</keyword>
<evidence type="ECO:0000313" key="1">
    <source>
        <dbReference type="EMBL" id="CAJ0584279.1"/>
    </source>
</evidence>
<dbReference type="PANTHER" id="PTHR21690">
    <property type="entry name" value="CUB DOMAIN-CONTAINING PROTEIN-RELATED"/>
    <property type="match status" value="1"/>
</dbReference>
<evidence type="ECO:0000313" key="2">
    <source>
        <dbReference type="Proteomes" id="UP001177023"/>
    </source>
</evidence>
<dbReference type="SUPFAM" id="SSF53300">
    <property type="entry name" value="vWA-like"/>
    <property type="match status" value="1"/>
</dbReference>
<protein>
    <submittedName>
        <fullName evidence="1">Uncharacterized protein</fullName>
    </submittedName>
</protein>